<reference evidence="17 18" key="1">
    <citation type="submission" date="2019-06" db="EMBL/GenBank/DDBJ databases">
        <title>Whole genome shotgun sequence of Komagataeibacter hansenii NBRC 14820.</title>
        <authorList>
            <person name="Hosoyama A."/>
            <person name="Uohara A."/>
            <person name="Ohji S."/>
            <person name="Ichikawa N."/>
        </authorList>
    </citation>
    <scope>NUCLEOTIDE SEQUENCE [LARGE SCALE GENOMIC DNA]</scope>
    <source>
        <strain evidence="17 18">NBRC 14820</strain>
    </source>
</reference>
<dbReference type="InterPro" id="IPR000531">
    <property type="entry name" value="Beta-barrel_TonB"/>
</dbReference>
<evidence type="ECO:0000259" key="15">
    <source>
        <dbReference type="Pfam" id="PF00593"/>
    </source>
</evidence>
<keyword evidence="9 13" id="KW-0798">TonB box</keyword>
<evidence type="ECO:0000256" key="13">
    <source>
        <dbReference type="RuleBase" id="RU003357"/>
    </source>
</evidence>
<accession>A0ABQ0SEI7</accession>
<sequence>MQQGEPASLNKSSIGAYRVLHPSATMAVALMATTCAGLYSNAVRAQDSATAVSASASGGTSHGHHAQSATSTTPARTVPQAEATPVATTPTAAAPAQGAGTTVASPKSKMEEIYVRAQRRLLREKDSPSAATVLGEDHIRQAGITGSIVSILRDAPSVNVYSQGIGNNEPVMSIRGARGSEVASTLDGVPMQDLLNGGSGGYLNSIIGGRFNLDQISGVTIMPGVAYPASTTFGTIGGTIDYHSLRPAQKRQIDIFGSLGSYGTYNEGFQFDSGKLNGWMGEGINAPRLMIKYSNMQTRGYIDHTPARYNNMEFAFDKPYDDGMSLFQLTALYNTGSGKFVAEPLPIAYLNEYGKYANYDPSQAFSSENNDYFTLILKNDKYINDYITAGVTGFYEFSDSTMESYANPAAFAPNGGSGAYDPPGTSIFAQNPAGFGEQGLYGYGNLFYDPQVYTYDGASRFPAGSAACPSSVANMWSAAGQASPCGYNAQLSYTRTDTYGIRPRLTITPPTVWGIQQTIKVGALIAKETGNSSPTYAWGTSNIPRTSSNLISGYDGGPQRVMYQGYFQDKIDLFKNTLHITPGFVVEGTQSSLTGSKIYGGTVPAGLASSAYCQQYGCGTGAYSAHKWDREWLPFINVTYDLDKVLPAAKGLSLYGSWGNSALYAPTSDFSPEVMGSVPNASIVHMAEGGIKYNRSNLTVSIDYFYQKIDRDFGMFNYQSGPDAGMSIYTNAGQRAMKGEEMSVVYQVTPQIQLFGNFSHLSDHYKATALESISVQEDQFGIATNGSPVTGVPQWLSTIGIDYNKRSMFRHGDDFNVRFQGQYTGHQYTSYDLTGSENVGPIPGIGSYGSYAYYNATAGSTTYDPHGGIAPYMIFSLDLNYEMPLKNAGPLKSLNFDVNVYNLFNTFYWQYKYRQISPSSCGNFTSGPFAGQAVSNYGCSKQFSDGLPGQPASVTFSVRARFG</sequence>
<evidence type="ECO:0000256" key="4">
    <source>
        <dbReference type="ARBA" id="ARBA00022496"/>
    </source>
</evidence>
<keyword evidence="2 12" id="KW-0813">Transport</keyword>
<dbReference type="InterPro" id="IPR036942">
    <property type="entry name" value="Beta-barrel_TonB_sf"/>
</dbReference>
<keyword evidence="5 12" id="KW-0812">Transmembrane</keyword>
<evidence type="ECO:0000256" key="9">
    <source>
        <dbReference type="ARBA" id="ARBA00023077"/>
    </source>
</evidence>
<feature type="compositionally biased region" description="Low complexity" evidence="14">
    <location>
        <begin position="77"/>
        <end position="104"/>
    </location>
</feature>
<gene>
    <name evidence="17" type="ORF">GHA01_13710</name>
</gene>
<dbReference type="EMBL" id="BJNN01000078">
    <property type="protein sequence ID" value="GEC63522.1"/>
    <property type="molecule type" value="Genomic_DNA"/>
</dbReference>
<evidence type="ECO:0000256" key="8">
    <source>
        <dbReference type="ARBA" id="ARBA00023065"/>
    </source>
</evidence>
<evidence type="ECO:0000256" key="1">
    <source>
        <dbReference type="ARBA" id="ARBA00004571"/>
    </source>
</evidence>
<keyword evidence="6" id="KW-0732">Signal</keyword>
<evidence type="ECO:0000256" key="2">
    <source>
        <dbReference type="ARBA" id="ARBA00022448"/>
    </source>
</evidence>
<evidence type="ECO:0000313" key="17">
    <source>
        <dbReference type="EMBL" id="GEC63522.1"/>
    </source>
</evidence>
<comment type="similarity">
    <text evidence="12 13">Belongs to the TonB-dependent receptor family.</text>
</comment>
<feature type="domain" description="TonB-dependent receptor-like beta-barrel" evidence="15">
    <location>
        <begin position="396"/>
        <end position="903"/>
    </location>
</feature>
<dbReference type="InterPro" id="IPR037066">
    <property type="entry name" value="Plug_dom_sf"/>
</dbReference>
<evidence type="ECO:0000256" key="12">
    <source>
        <dbReference type="PROSITE-ProRule" id="PRU01360"/>
    </source>
</evidence>
<organism evidence="17 18">
    <name type="scientific">Novacetimonas hansenii</name>
    <name type="common">Komagataeibacter hansenii</name>
    <dbReference type="NCBI Taxonomy" id="436"/>
    <lineage>
        <taxon>Bacteria</taxon>
        <taxon>Pseudomonadati</taxon>
        <taxon>Pseudomonadota</taxon>
        <taxon>Alphaproteobacteria</taxon>
        <taxon>Acetobacterales</taxon>
        <taxon>Acetobacteraceae</taxon>
        <taxon>Novacetimonas</taxon>
    </lineage>
</organism>
<evidence type="ECO:0000256" key="5">
    <source>
        <dbReference type="ARBA" id="ARBA00022692"/>
    </source>
</evidence>
<dbReference type="Pfam" id="PF07715">
    <property type="entry name" value="Plug"/>
    <property type="match status" value="1"/>
</dbReference>
<evidence type="ECO:0000256" key="14">
    <source>
        <dbReference type="SAM" id="MobiDB-lite"/>
    </source>
</evidence>
<keyword evidence="4" id="KW-0410">Iron transport</keyword>
<evidence type="ECO:0000259" key="16">
    <source>
        <dbReference type="Pfam" id="PF07715"/>
    </source>
</evidence>
<dbReference type="Gene3D" id="2.40.170.20">
    <property type="entry name" value="TonB-dependent receptor, beta-barrel domain"/>
    <property type="match status" value="1"/>
</dbReference>
<evidence type="ECO:0000256" key="10">
    <source>
        <dbReference type="ARBA" id="ARBA00023136"/>
    </source>
</evidence>
<keyword evidence="18" id="KW-1185">Reference proteome</keyword>
<dbReference type="Pfam" id="PF00593">
    <property type="entry name" value="TonB_dep_Rec_b-barrel"/>
    <property type="match status" value="1"/>
</dbReference>
<evidence type="ECO:0000313" key="18">
    <source>
        <dbReference type="Proteomes" id="UP000319478"/>
    </source>
</evidence>
<keyword evidence="8" id="KW-0406">Ion transport</keyword>
<evidence type="ECO:0000256" key="11">
    <source>
        <dbReference type="ARBA" id="ARBA00023237"/>
    </source>
</evidence>
<evidence type="ECO:0000256" key="3">
    <source>
        <dbReference type="ARBA" id="ARBA00022452"/>
    </source>
</evidence>
<dbReference type="Proteomes" id="UP000319478">
    <property type="component" value="Unassembled WGS sequence"/>
</dbReference>
<proteinExistence type="inferred from homology"/>
<dbReference type="SUPFAM" id="SSF56935">
    <property type="entry name" value="Porins"/>
    <property type="match status" value="1"/>
</dbReference>
<evidence type="ECO:0008006" key="19">
    <source>
        <dbReference type="Google" id="ProtNLM"/>
    </source>
</evidence>
<dbReference type="PANTHER" id="PTHR32552:SF68">
    <property type="entry name" value="FERRICHROME OUTER MEMBRANE TRANSPORTER_PHAGE RECEPTOR"/>
    <property type="match status" value="1"/>
</dbReference>
<keyword evidence="10 12" id="KW-0472">Membrane</keyword>
<dbReference type="Gene3D" id="2.170.130.10">
    <property type="entry name" value="TonB-dependent receptor, plug domain"/>
    <property type="match status" value="1"/>
</dbReference>
<feature type="domain" description="TonB-dependent receptor plug" evidence="16">
    <location>
        <begin position="124"/>
        <end position="226"/>
    </location>
</feature>
<keyword evidence="3 12" id="KW-1134">Transmembrane beta strand</keyword>
<dbReference type="PANTHER" id="PTHR32552">
    <property type="entry name" value="FERRICHROME IRON RECEPTOR-RELATED"/>
    <property type="match status" value="1"/>
</dbReference>
<evidence type="ECO:0000256" key="7">
    <source>
        <dbReference type="ARBA" id="ARBA00023004"/>
    </source>
</evidence>
<comment type="caution">
    <text evidence="17">The sequence shown here is derived from an EMBL/GenBank/DDBJ whole genome shotgun (WGS) entry which is preliminary data.</text>
</comment>
<keyword evidence="7" id="KW-0408">Iron</keyword>
<dbReference type="InterPro" id="IPR039426">
    <property type="entry name" value="TonB-dep_rcpt-like"/>
</dbReference>
<dbReference type="PROSITE" id="PS52016">
    <property type="entry name" value="TONB_DEPENDENT_REC_3"/>
    <property type="match status" value="1"/>
</dbReference>
<keyword evidence="11 12" id="KW-0998">Cell outer membrane</keyword>
<feature type="region of interest" description="Disordered" evidence="14">
    <location>
        <begin position="54"/>
        <end position="107"/>
    </location>
</feature>
<comment type="subcellular location">
    <subcellularLocation>
        <location evidence="1 12">Cell outer membrane</location>
        <topology evidence="1 12">Multi-pass membrane protein</topology>
    </subcellularLocation>
</comment>
<evidence type="ECO:0000256" key="6">
    <source>
        <dbReference type="ARBA" id="ARBA00022729"/>
    </source>
</evidence>
<protein>
    <recommendedName>
        <fullName evidence="19">TonB-dependent receptor</fullName>
    </recommendedName>
</protein>
<name>A0ABQ0SEI7_NOVHA</name>
<dbReference type="InterPro" id="IPR012910">
    <property type="entry name" value="Plug_dom"/>
</dbReference>